<protein>
    <submittedName>
        <fullName evidence="3">Regulatory protein LuxR</fullName>
    </submittedName>
</protein>
<dbReference type="GO" id="GO:0003677">
    <property type="term" value="F:DNA binding"/>
    <property type="evidence" value="ECO:0007669"/>
    <property type="project" value="UniProtKB-KW"/>
</dbReference>
<keyword evidence="1" id="KW-0238">DNA-binding</keyword>
<dbReference type="InterPro" id="IPR000792">
    <property type="entry name" value="Tscrpt_reg_LuxR_C"/>
</dbReference>
<sequence>MLTKISAVNCMGCSFNCPLDSENKAQEIFCAKRQFAIWPDLNQYFKRTIHELVFTELTCYLPQGVIVVDFSLDNILFFIDEEWAKKLQASGLKIVLLSEKSMLPMANFWMAHSGFSWSVVEVENCLPSVINKIKRVMQGRRLHCRRTPTLTEQEMGTLRLLARGKSSQDIARIMSCDARSVYRFQSSLCKKFGGLNRLRDLRLMHAIYATG</sequence>
<accession>A0A144V494</accession>
<dbReference type="EMBL" id="FJXR01000056">
    <property type="protein sequence ID" value="CZW48550.1"/>
    <property type="molecule type" value="Genomic_DNA"/>
</dbReference>
<evidence type="ECO:0000313" key="3">
    <source>
        <dbReference type="EMBL" id="CZW48550.1"/>
    </source>
</evidence>
<dbReference type="Pfam" id="PF00196">
    <property type="entry name" value="GerE"/>
    <property type="match status" value="1"/>
</dbReference>
<name>A0A144V494_ENTCL</name>
<dbReference type="SUPFAM" id="SSF46894">
    <property type="entry name" value="C-terminal effector domain of the bipartite response regulators"/>
    <property type="match status" value="1"/>
</dbReference>
<reference evidence="3 4" key="1">
    <citation type="submission" date="2016-03" db="EMBL/GenBank/DDBJ databases">
        <authorList>
            <consortium name="Pathogen Informatics"/>
        </authorList>
    </citation>
    <scope>NUCLEOTIDE SEQUENCE [LARGE SCALE GENOMIC DNA]</scope>
    <source>
        <strain evidence="4">e1252</strain>
    </source>
</reference>
<dbReference type="InterPro" id="IPR016032">
    <property type="entry name" value="Sig_transdc_resp-reg_C-effctor"/>
</dbReference>
<evidence type="ECO:0000313" key="4">
    <source>
        <dbReference type="Proteomes" id="UP000076008"/>
    </source>
</evidence>
<dbReference type="Proteomes" id="UP000076008">
    <property type="component" value="Unassembled WGS sequence"/>
</dbReference>
<feature type="domain" description="HTH luxR-type" evidence="2">
    <location>
        <begin position="164"/>
        <end position="191"/>
    </location>
</feature>
<dbReference type="AlphaFoldDB" id="A0A144V494"/>
<organism evidence="3 4">
    <name type="scientific">Enterobacter cloacae</name>
    <dbReference type="NCBI Taxonomy" id="550"/>
    <lineage>
        <taxon>Bacteria</taxon>
        <taxon>Pseudomonadati</taxon>
        <taxon>Pseudomonadota</taxon>
        <taxon>Gammaproteobacteria</taxon>
        <taxon>Enterobacterales</taxon>
        <taxon>Enterobacteriaceae</taxon>
        <taxon>Enterobacter</taxon>
        <taxon>Enterobacter cloacae complex</taxon>
    </lineage>
</organism>
<dbReference type="RefSeq" id="WP_063145791.1">
    <property type="nucleotide sequence ID" value="NZ_FJXR01000056.1"/>
</dbReference>
<dbReference type="Gene3D" id="1.10.10.10">
    <property type="entry name" value="Winged helix-like DNA-binding domain superfamily/Winged helix DNA-binding domain"/>
    <property type="match status" value="1"/>
</dbReference>
<evidence type="ECO:0000259" key="2">
    <source>
        <dbReference type="PROSITE" id="PS00622"/>
    </source>
</evidence>
<dbReference type="SMART" id="SM00421">
    <property type="entry name" value="HTH_LUXR"/>
    <property type="match status" value="1"/>
</dbReference>
<dbReference type="GO" id="GO:0006355">
    <property type="term" value="P:regulation of DNA-templated transcription"/>
    <property type="evidence" value="ECO:0007669"/>
    <property type="project" value="InterPro"/>
</dbReference>
<dbReference type="InterPro" id="IPR036388">
    <property type="entry name" value="WH-like_DNA-bd_sf"/>
</dbReference>
<evidence type="ECO:0000256" key="1">
    <source>
        <dbReference type="ARBA" id="ARBA00023125"/>
    </source>
</evidence>
<dbReference type="PROSITE" id="PS00622">
    <property type="entry name" value="HTH_LUXR_1"/>
    <property type="match status" value="1"/>
</dbReference>
<gene>
    <name evidence="3" type="ORF">SAMEA2273318_04925</name>
</gene>
<proteinExistence type="predicted"/>